<dbReference type="InterPro" id="IPR050377">
    <property type="entry name" value="Radical_SAM_PqqE_MftC-like"/>
</dbReference>
<dbReference type="PANTHER" id="PTHR11228">
    <property type="entry name" value="RADICAL SAM DOMAIN PROTEIN"/>
    <property type="match status" value="1"/>
</dbReference>
<dbReference type="RefSeq" id="WP_205378850.1">
    <property type="nucleotide sequence ID" value="NZ_JAFEJA010000003.1"/>
</dbReference>
<evidence type="ECO:0000259" key="5">
    <source>
        <dbReference type="PROSITE" id="PS51918"/>
    </source>
</evidence>
<keyword evidence="6" id="KW-0614">Plasmid</keyword>
<proteinExistence type="predicted"/>
<dbReference type="InterPro" id="IPR013785">
    <property type="entry name" value="Aldolase_TIM"/>
</dbReference>
<dbReference type="SFLD" id="SFLDG01067">
    <property type="entry name" value="SPASM/twitch_domain_containing"/>
    <property type="match status" value="1"/>
</dbReference>
<dbReference type="SFLD" id="SFLDS00029">
    <property type="entry name" value="Radical_SAM"/>
    <property type="match status" value="1"/>
</dbReference>
<protein>
    <submittedName>
        <fullName evidence="6">Radical SAM protein</fullName>
    </submittedName>
</protein>
<keyword evidence="3" id="KW-0408">Iron</keyword>
<keyword evidence="7" id="KW-1185">Reference proteome</keyword>
<dbReference type="PANTHER" id="PTHR11228:SF7">
    <property type="entry name" value="PQQA PEPTIDE CYCLASE"/>
    <property type="match status" value="1"/>
</dbReference>
<dbReference type="InterPro" id="IPR007197">
    <property type="entry name" value="rSAM"/>
</dbReference>
<dbReference type="Pfam" id="PF04055">
    <property type="entry name" value="Radical_SAM"/>
    <property type="match status" value="1"/>
</dbReference>
<sequence>MTVRAFSTRVLGGKSLVYDPATELTHLAPQVLASGRCWLDGTQVVAWQPVFQRQVATAVPFNVCWSPLVRCNLECPQCLDDKTVQELRSADRARIARILATSGTLGLDISGGEPLLLRDLTALGRTLRSAGAVVSCTTNGWHLARRAPELVGVFDAIRVSLDGPTAATHDRWRGTGSFGRACEGVRAAVRAGLPVQLHFVVMQSTADGMQQMANLAARLGAGGVTFLQMLPIGDGRALRDTQMLSDAQARTRLDAVTPPPGVRVRLRTREIADAFTVVRADGKVWRNTDQANEISALRRLTRAEDLHLPVPVLQGSTP</sequence>
<comment type="caution">
    <text evidence="6">The sequence shown here is derived from an EMBL/GenBank/DDBJ whole genome shotgun (WGS) entry which is preliminary data.</text>
</comment>
<dbReference type="EMBL" id="JAFEJA010000003">
    <property type="protein sequence ID" value="MBM9624704.1"/>
    <property type="molecule type" value="Genomic_DNA"/>
</dbReference>
<organism evidence="6 7">
    <name type="scientific">Streptomyces zhihengii</name>
    <dbReference type="NCBI Taxonomy" id="1818004"/>
    <lineage>
        <taxon>Bacteria</taxon>
        <taxon>Bacillati</taxon>
        <taxon>Actinomycetota</taxon>
        <taxon>Actinomycetes</taxon>
        <taxon>Kitasatosporales</taxon>
        <taxon>Streptomycetaceae</taxon>
        <taxon>Streptomyces</taxon>
    </lineage>
</organism>
<keyword evidence="4" id="KW-0411">Iron-sulfur</keyword>
<dbReference type="CDD" id="cd01335">
    <property type="entry name" value="Radical_SAM"/>
    <property type="match status" value="1"/>
</dbReference>
<keyword evidence="2" id="KW-0479">Metal-binding</keyword>
<keyword evidence="1" id="KW-0949">S-adenosyl-L-methionine</keyword>
<dbReference type="Gene3D" id="3.20.20.70">
    <property type="entry name" value="Aldolase class I"/>
    <property type="match status" value="1"/>
</dbReference>
<evidence type="ECO:0000256" key="4">
    <source>
        <dbReference type="ARBA" id="ARBA00023014"/>
    </source>
</evidence>
<dbReference type="Proteomes" id="UP000664109">
    <property type="component" value="Unassembled WGS sequence"/>
</dbReference>
<evidence type="ECO:0000256" key="2">
    <source>
        <dbReference type="ARBA" id="ARBA00022723"/>
    </source>
</evidence>
<feature type="domain" description="Radical SAM core" evidence="5">
    <location>
        <begin position="57"/>
        <end position="269"/>
    </location>
</feature>
<dbReference type="InterPro" id="IPR058240">
    <property type="entry name" value="rSAM_sf"/>
</dbReference>
<evidence type="ECO:0000313" key="7">
    <source>
        <dbReference type="Proteomes" id="UP000664109"/>
    </source>
</evidence>
<dbReference type="SUPFAM" id="SSF102114">
    <property type="entry name" value="Radical SAM enzymes"/>
    <property type="match status" value="1"/>
</dbReference>
<evidence type="ECO:0000313" key="6">
    <source>
        <dbReference type="EMBL" id="MBM9624704.1"/>
    </source>
</evidence>
<evidence type="ECO:0000256" key="1">
    <source>
        <dbReference type="ARBA" id="ARBA00022691"/>
    </source>
</evidence>
<evidence type="ECO:0000256" key="3">
    <source>
        <dbReference type="ARBA" id="ARBA00023004"/>
    </source>
</evidence>
<name>A0ABS2V4U8_9ACTN</name>
<geneLocation type="plasmid" evidence="6">
    <name>unnamed1</name>
</geneLocation>
<reference evidence="6 7" key="1">
    <citation type="journal article" date="2016" name="Arch. Microbiol.">
        <title>Streptomyces zhihengii sp. nov., isolated from rhizospheric soil of Psammosilene tunicoides.</title>
        <authorList>
            <person name="Huang M.J."/>
            <person name="Fei J.J."/>
            <person name="Salam N."/>
            <person name="Kim C.J."/>
            <person name="Hozzein W.N."/>
            <person name="Xiao M."/>
            <person name="Huang H.Q."/>
            <person name="Li W.J."/>
        </authorList>
    </citation>
    <scope>NUCLEOTIDE SEQUENCE [LARGE SCALE GENOMIC DNA]</scope>
    <source>
        <strain evidence="6 7">YIM T102</strain>
    </source>
</reference>
<dbReference type="PROSITE" id="PS51918">
    <property type="entry name" value="RADICAL_SAM"/>
    <property type="match status" value="1"/>
</dbReference>
<gene>
    <name evidence="6" type="ORF">JE024_39970</name>
</gene>
<accession>A0ABS2V4U8</accession>